<organism evidence="3">
    <name type="scientific">Salvia splendens</name>
    <name type="common">Scarlet sage</name>
    <dbReference type="NCBI Taxonomy" id="180675"/>
    <lineage>
        <taxon>Eukaryota</taxon>
        <taxon>Viridiplantae</taxon>
        <taxon>Streptophyta</taxon>
        <taxon>Embryophyta</taxon>
        <taxon>Tracheophyta</taxon>
        <taxon>Spermatophyta</taxon>
        <taxon>Magnoliopsida</taxon>
        <taxon>eudicotyledons</taxon>
        <taxon>Gunneridae</taxon>
        <taxon>Pentapetalae</taxon>
        <taxon>asterids</taxon>
        <taxon>lamiids</taxon>
        <taxon>Lamiales</taxon>
        <taxon>Lamiaceae</taxon>
        <taxon>Nepetoideae</taxon>
        <taxon>Mentheae</taxon>
        <taxon>Salviinae</taxon>
        <taxon>Salvia</taxon>
        <taxon>Salvia subgen. Calosphace</taxon>
        <taxon>core Calosphace</taxon>
    </lineage>
</organism>
<dbReference type="EMBL" id="PNBA02000024">
    <property type="protein sequence ID" value="KAG6384655.1"/>
    <property type="molecule type" value="Genomic_DNA"/>
</dbReference>
<dbReference type="EMBL" id="PNBA02000359">
    <property type="protein sequence ID" value="KAG6383892.1"/>
    <property type="molecule type" value="Genomic_DNA"/>
</dbReference>
<geneLocation type="mitochondrion" evidence="3"/>
<protein>
    <submittedName>
        <fullName evidence="3">Uncharacterized protein</fullName>
    </submittedName>
</protein>
<reference evidence="3" key="1">
    <citation type="submission" date="2018-01" db="EMBL/GenBank/DDBJ databases">
        <authorList>
            <person name="Mao J.F."/>
        </authorList>
    </citation>
    <scope>NUCLEOTIDE SEQUENCE</scope>
    <source>
        <strain evidence="3">Huo1</strain>
        <tissue evidence="3">Leaf</tissue>
    </source>
</reference>
<evidence type="ECO:0000313" key="4">
    <source>
        <dbReference type="Proteomes" id="UP000298416"/>
    </source>
</evidence>
<dbReference type="PANTHER" id="PTHR48161">
    <property type="entry name" value="BNACNNG12870D PROTEIN"/>
    <property type="match status" value="1"/>
</dbReference>
<name>A0A8X8VYD3_SALSN</name>
<feature type="region of interest" description="Disordered" evidence="1">
    <location>
        <begin position="278"/>
        <end position="297"/>
    </location>
</feature>
<evidence type="ECO:0000313" key="3">
    <source>
        <dbReference type="EMBL" id="KAG6384655.1"/>
    </source>
</evidence>
<sequence>MGLTPYLGIERGNIACHKSEARFGTLLREGRLASRAFRDEAFWQSQVNFGPPNPATDEKALWKRVRCHTPCLPKVPRGRARRSRATTWERIPRRQGDRRRPSQGASRPTGNTGETWEGNPIGNRIRDLNWLKESEEAATFPAHGKASSFWSTSSGSPTIRIKEDGSRGEALKEVHAFATRIGKQPDLLWKESKSAVDRCAVVLRNDKRCDTLPLSASNEGRKQRHEILSQARGSRPFGGKKFQRLQLFAKILFCINRWFMRICRLTVVLAGHADENCYQNGRPPPKKPSEAEKKREEIRLEKQPIRQEYVPIRTKDKSEPTHRKMRIIPCFKPWLRSCWAYPCADLDALTSGIGLLAGKESTDLNCAFHYRGSDSSESSNGGGEKILIESSTVLNSEKDFSKLDQIDRESHHLLGSGNLSLASSGRLVLACALLQGLRFITPKAFSELLKLSREYQMLTVTKQIEKIRWTQSQRVQSNSITSIRLQKPSPTLIGIALQANRAESLPFLSIRVASLL</sequence>
<accession>A0A8X8VYD3</accession>
<feature type="compositionally biased region" description="Basic and acidic residues" evidence="1">
    <location>
        <begin position="90"/>
        <end position="100"/>
    </location>
</feature>
<keyword evidence="3 4" id="KW-0496">Mitochondrion</keyword>
<comment type="caution">
    <text evidence="3">The sequence shown here is derived from an EMBL/GenBank/DDBJ whole genome shotgun (WGS) entry which is preliminary data.</text>
</comment>
<dbReference type="PANTHER" id="PTHR48161:SF2">
    <property type="entry name" value="ORF122B PROTEIN"/>
    <property type="match status" value="1"/>
</dbReference>
<evidence type="ECO:0000313" key="2">
    <source>
        <dbReference type="EMBL" id="KAG6383892.1"/>
    </source>
</evidence>
<dbReference type="AlphaFoldDB" id="A0A8X8VYD3"/>
<dbReference type="Proteomes" id="UP000298416">
    <property type="component" value="Unassembled WGS sequence"/>
</dbReference>
<feature type="compositionally biased region" description="Low complexity" evidence="1">
    <location>
        <begin position="147"/>
        <end position="156"/>
    </location>
</feature>
<feature type="region of interest" description="Disordered" evidence="1">
    <location>
        <begin position="73"/>
        <end position="121"/>
    </location>
</feature>
<feature type="region of interest" description="Disordered" evidence="1">
    <location>
        <begin position="145"/>
        <end position="165"/>
    </location>
</feature>
<proteinExistence type="predicted"/>
<gene>
    <name evidence="3" type="ORF">SASPL_155505</name>
    <name evidence="2" type="ORF">SASPL_156312</name>
</gene>
<reference evidence="3" key="2">
    <citation type="submission" date="2020-08" db="EMBL/GenBank/DDBJ databases">
        <title>Plant Genome Project.</title>
        <authorList>
            <person name="Zhang R.-G."/>
        </authorList>
    </citation>
    <scope>NUCLEOTIDE SEQUENCE</scope>
    <source>
        <strain evidence="3">Huo1</strain>
        <tissue evidence="3">Leaf</tissue>
    </source>
</reference>
<feature type="compositionally biased region" description="Basic and acidic residues" evidence="1">
    <location>
        <begin position="287"/>
        <end position="297"/>
    </location>
</feature>
<evidence type="ECO:0000256" key="1">
    <source>
        <dbReference type="SAM" id="MobiDB-lite"/>
    </source>
</evidence>
<feature type="compositionally biased region" description="Polar residues" evidence="1">
    <location>
        <begin position="103"/>
        <end position="114"/>
    </location>
</feature>
<keyword evidence="4" id="KW-1185">Reference proteome</keyword>